<accession>A0A520N6H1</accession>
<feature type="binding site" evidence="11 13">
    <location>
        <position position="310"/>
    </location>
    <ligand>
        <name>ATP</name>
        <dbReference type="ChEBI" id="CHEBI:30616"/>
    </ligand>
</feature>
<dbReference type="GO" id="GO:0005829">
    <property type="term" value="C:cytosol"/>
    <property type="evidence" value="ECO:0007669"/>
    <property type="project" value="TreeGrafter"/>
</dbReference>
<comment type="subcellular location">
    <subcellularLocation>
        <location evidence="11">Cytoplasm</location>
    </subcellularLocation>
</comment>
<dbReference type="Pfam" id="PF00162">
    <property type="entry name" value="PGK"/>
    <property type="match status" value="1"/>
</dbReference>
<dbReference type="InterPro" id="IPR001576">
    <property type="entry name" value="Phosphoglycerate_kinase"/>
</dbReference>
<dbReference type="Gene3D" id="3.40.50.1260">
    <property type="entry name" value="Phosphoglycerate kinase, N-terminal domain"/>
    <property type="match status" value="2"/>
</dbReference>
<dbReference type="PANTHER" id="PTHR11406:SF23">
    <property type="entry name" value="PHOSPHOGLYCERATE KINASE 1, CHLOROPLASTIC-RELATED"/>
    <property type="match status" value="1"/>
</dbReference>
<feature type="binding site" evidence="11">
    <location>
        <position position="34"/>
    </location>
    <ligand>
        <name>substrate</name>
    </ligand>
</feature>
<feature type="binding site" evidence="11 12">
    <location>
        <begin position="57"/>
        <end position="60"/>
    </location>
    <ligand>
        <name>substrate</name>
    </ligand>
</feature>
<evidence type="ECO:0000256" key="13">
    <source>
        <dbReference type="PIRSR" id="PIRSR000724-2"/>
    </source>
</evidence>
<dbReference type="Proteomes" id="UP000315283">
    <property type="component" value="Unassembled WGS sequence"/>
</dbReference>
<dbReference type="PANTHER" id="PTHR11406">
    <property type="entry name" value="PHOSPHOGLYCERATE KINASE"/>
    <property type="match status" value="1"/>
</dbReference>
<dbReference type="InterPro" id="IPR036043">
    <property type="entry name" value="Phosphoglycerate_kinase_sf"/>
</dbReference>
<evidence type="ECO:0000256" key="3">
    <source>
        <dbReference type="ARBA" id="ARBA00008982"/>
    </source>
</evidence>
<feature type="binding site" evidence="12">
    <location>
        <position position="112"/>
    </location>
    <ligand>
        <name>(2R)-3-phosphoglycerate</name>
        <dbReference type="ChEBI" id="CHEBI:58272"/>
    </ligand>
</feature>
<evidence type="ECO:0000313" key="16">
    <source>
        <dbReference type="Proteomes" id="UP000315283"/>
    </source>
</evidence>
<keyword evidence="10 11" id="KW-0324">Glycolysis</keyword>
<dbReference type="EMBL" id="SHBJ01000003">
    <property type="protein sequence ID" value="RZO29100.1"/>
    <property type="molecule type" value="Genomic_DNA"/>
</dbReference>
<evidence type="ECO:0000256" key="6">
    <source>
        <dbReference type="ARBA" id="ARBA00022679"/>
    </source>
</evidence>
<feature type="binding site" evidence="11 12">
    <location>
        <begin position="19"/>
        <end position="21"/>
    </location>
    <ligand>
        <name>substrate</name>
    </ligand>
</feature>
<dbReference type="InterPro" id="IPR015824">
    <property type="entry name" value="Phosphoglycerate_kinase_N"/>
</dbReference>
<feature type="binding site" evidence="11 13">
    <location>
        <position position="196"/>
    </location>
    <ligand>
        <name>ATP</name>
        <dbReference type="ChEBI" id="CHEBI:30616"/>
    </ligand>
</feature>
<sequence length="384" mass="41861">MINLSSEEITSKNLVIRVDMNVPIKDGIVLDSTRIEACIPTIMFALNRGARILLISHLGRPTEGSFDEKFSLKPVAESLSKIINMSCEVINDIESEHIFKSESVIQVLENIRFFKGEKENCKDLGYKLANLGDIYVFDAFGTAHREQASTHAAIEHASIACAGLLMEKENKFLSQALDSFKAPYIAIIGGAKVSSKLELIKHINSVADHIIVGGGIANTFLKAAGLNVGKSLVEDSMLDIAKELIEEGKIVLPRNVTTSKLFEGKDIKEKSVNEITEEEMILDLSIEEKTLSLINDAKTILWNGPVGVFENDLFAEGTRCLSKAISKSEAFSLAGGGETLSAINKYINPDDVSYCSTGGGAFLEFMEGKTLPSIKALNLKEIRS</sequence>
<feature type="binding site" evidence="12">
    <location>
        <position position="34"/>
    </location>
    <ligand>
        <name>(2R)-3-phosphoglycerate</name>
        <dbReference type="ChEBI" id="CHEBI:58272"/>
    </ligand>
</feature>
<evidence type="ECO:0000256" key="10">
    <source>
        <dbReference type="ARBA" id="ARBA00023152"/>
    </source>
</evidence>
<evidence type="ECO:0000256" key="7">
    <source>
        <dbReference type="ARBA" id="ARBA00022741"/>
    </source>
</evidence>
<evidence type="ECO:0000256" key="14">
    <source>
        <dbReference type="RuleBase" id="RU000532"/>
    </source>
</evidence>
<evidence type="ECO:0000313" key="15">
    <source>
        <dbReference type="EMBL" id="RZO29100.1"/>
    </source>
</evidence>
<gene>
    <name evidence="11" type="primary">pgk</name>
    <name evidence="15" type="ORF">EVA97_00695</name>
</gene>
<evidence type="ECO:0000256" key="5">
    <source>
        <dbReference type="ARBA" id="ARBA00013061"/>
    </source>
</evidence>
<feature type="binding site" evidence="13">
    <location>
        <position position="264"/>
    </location>
    <ligand>
        <name>ATP</name>
        <dbReference type="ChEBI" id="CHEBI:30616"/>
    </ligand>
</feature>
<evidence type="ECO:0000256" key="9">
    <source>
        <dbReference type="ARBA" id="ARBA00022840"/>
    </source>
</evidence>
<evidence type="ECO:0000256" key="4">
    <source>
        <dbReference type="ARBA" id="ARBA00011245"/>
    </source>
</evidence>
<keyword evidence="6 11" id="KW-0808">Transferase</keyword>
<comment type="pathway">
    <text evidence="2 11">Carbohydrate degradation; glycolysis; pyruvate from D-glyceraldehyde 3-phosphate: step 2/5.</text>
</comment>
<keyword evidence="8 11" id="KW-0418">Kinase</keyword>
<evidence type="ECO:0000256" key="8">
    <source>
        <dbReference type="ARBA" id="ARBA00022777"/>
    </source>
</evidence>
<dbReference type="AlphaFoldDB" id="A0A520N6H1"/>
<dbReference type="PIRSF" id="PIRSF000724">
    <property type="entry name" value="Pgk"/>
    <property type="match status" value="1"/>
</dbReference>
<keyword evidence="11" id="KW-0963">Cytoplasm</keyword>
<dbReference type="GO" id="GO:0006096">
    <property type="term" value="P:glycolytic process"/>
    <property type="evidence" value="ECO:0007669"/>
    <property type="project" value="UniProtKB-UniRule"/>
</dbReference>
<comment type="subunit">
    <text evidence="4 11">Monomer.</text>
</comment>
<dbReference type="FunFam" id="3.40.50.1260:FF:000031">
    <property type="entry name" value="Phosphoglycerate kinase 1"/>
    <property type="match status" value="1"/>
</dbReference>
<dbReference type="PRINTS" id="PR00477">
    <property type="entry name" value="PHGLYCKINASE"/>
</dbReference>
<evidence type="ECO:0000256" key="12">
    <source>
        <dbReference type="PIRSR" id="PIRSR000724-1"/>
    </source>
</evidence>
<dbReference type="GO" id="GO:0005524">
    <property type="term" value="F:ATP binding"/>
    <property type="evidence" value="ECO:0007669"/>
    <property type="project" value="UniProtKB-KW"/>
</dbReference>
<feature type="binding site" evidence="11">
    <location>
        <position position="112"/>
    </location>
    <ligand>
        <name>substrate</name>
    </ligand>
</feature>
<evidence type="ECO:0000256" key="2">
    <source>
        <dbReference type="ARBA" id="ARBA00004838"/>
    </source>
</evidence>
<comment type="similarity">
    <text evidence="3 11 14">Belongs to the phosphoglycerate kinase family.</text>
</comment>
<reference evidence="15 16" key="1">
    <citation type="submission" date="2019-02" db="EMBL/GenBank/DDBJ databases">
        <title>Prokaryotic population dynamics and viral predation in marine succession experiment using metagenomics: the confinement effect.</title>
        <authorList>
            <person name="Haro-Moreno J.M."/>
            <person name="Rodriguez-Valera F."/>
            <person name="Lopez-Perez M."/>
        </authorList>
    </citation>
    <scope>NUCLEOTIDE SEQUENCE [LARGE SCALE GENOMIC DNA]</scope>
    <source>
        <strain evidence="15">MED-G164</strain>
    </source>
</reference>
<comment type="catalytic activity">
    <reaction evidence="1 11 14">
        <text>(2R)-3-phosphoglycerate + ATP = (2R)-3-phospho-glyceroyl phosphate + ADP</text>
        <dbReference type="Rhea" id="RHEA:14801"/>
        <dbReference type="ChEBI" id="CHEBI:30616"/>
        <dbReference type="ChEBI" id="CHEBI:57604"/>
        <dbReference type="ChEBI" id="CHEBI:58272"/>
        <dbReference type="ChEBI" id="CHEBI:456216"/>
        <dbReference type="EC" id="2.7.2.3"/>
    </reaction>
</comment>
<dbReference type="SUPFAM" id="SSF53748">
    <property type="entry name" value="Phosphoglycerate kinase"/>
    <property type="match status" value="1"/>
</dbReference>
<dbReference type="GO" id="GO:0006094">
    <property type="term" value="P:gluconeogenesis"/>
    <property type="evidence" value="ECO:0007669"/>
    <property type="project" value="TreeGrafter"/>
</dbReference>
<name>A0A520N6H1_9GAMM</name>
<dbReference type="GO" id="GO:0004618">
    <property type="term" value="F:phosphoglycerate kinase activity"/>
    <property type="evidence" value="ECO:0007669"/>
    <property type="project" value="UniProtKB-UniRule"/>
</dbReference>
<dbReference type="HAMAP" id="MF_00145">
    <property type="entry name" value="Phosphoglyc_kinase"/>
    <property type="match status" value="1"/>
</dbReference>
<keyword evidence="9 11" id="KW-0067">ATP-binding</keyword>
<dbReference type="GO" id="GO:0043531">
    <property type="term" value="F:ADP binding"/>
    <property type="evidence" value="ECO:0007669"/>
    <property type="project" value="TreeGrafter"/>
</dbReference>
<dbReference type="UniPathway" id="UPA00109">
    <property type="reaction ID" value="UER00185"/>
</dbReference>
<keyword evidence="7 11" id="KW-0547">Nucleotide-binding</keyword>
<comment type="caution">
    <text evidence="11">Lacks conserved residue(s) required for the propagation of feature annotation.</text>
</comment>
<comment type="caution">
    <text evidence="15">The sequence shown here is derived from an EMBL/GenBank/DDBJ whole genome shotgun (WGS) entry which is preliminary data.</text>
</comment>
<feature type="binding site" evidence="11">
    <location>
        <begin position="336"/>
        <end position="339"/>
    </location>
    <ligand>
        <name>ATP</name>
        <dbReference type="ChEBI" id="CHEBI:30616"/>
    </ligand>
</feature>
<feature type="binding site" evidence="12">
    <location>
        <position position="145"/>
    </location>
    <ligand>
        <name>(2R)-3-phosphoglycerate</name>
        <dbReference type="ChEBI" id="CHEBI:58272"/>
    </ligand>
</feature>
<dbReference type="EC" id="2.7.2.3" evidence="5 11"/>
<proteinExistence type="inferred from homology"/>
<organism evidence="15 16">
    <name type="scientific">SAR86 cluster bacterium</name>
    <dbReference type="NCBI Taxonomy" id="2030880"/>
    <lineage>
        <taxon>Bacteria</taxon>
        <taxon>Pseudomonadati</taxon>
        <taxon>Pseudomonadota</taxon>
        <taxon>Gammaproteobacteria</taxon>
        <taxon>SAR86 cluster</taxon>
    </lineage>
</organism>
<evidence type="ECO:0000256" key="11">
    <source>
        <dbReference type="HAMAP-Rule" id="MF_00145"/>
    </source>
</evidence>
<protein>
    <recommendedName>
        <fullName evidence="5 11">Phosphoglycerate kinase</fullName>
        <ecNumber evidence="5 11">2.7.2.3</ecNumber>
    </recommendedName>
</protein>
<evidence type="ECO:0000256" key="1">
    <source>
        <dbReference type="ARBA" id="ARBA00000642"/>
    </source>
</evidence>
<feature type="binding site" evidence="11">
    <location>
        <position position="145"/>
    </location>
    <ligand>
        <name>substrate</name>
    </ligand>
</feature>